<keyword evidence="7" id="KW-0677">Repeat</keyword>
<feature type="compositionally biased region" description="Gly residues" evidence="13">
    <location>
        <begin position="871"/>
        <end position="886"/>
    </location>
</feature>
<dbReference type="InterPro" id="IPR011989">
    <property type="entry name" value="ARM-like"/>
</dbReference>
<dbReference type="InterPro" id="IPR034085">
    <property type="entry name" value="TOG"/>
</dbReference>
<feature type="compositionally biased region" description="Low complexity" evidence="13">
    <location>
        <begin position="770"/>
        <end position="808"/>
    </location>
</feature>
<reference evidence="16" key="1">
    <citation type="journal article" date="2018" name="Nat. Microbiol.">
        <title>Leveraging single-cell genomics to expand the fungal tree of life.</title>
        <authorList>
            <person name="Ahrendt S.R."/>
            <person name="Quandt C.A."/>
            <person name="Ciobanu D."/>
            <person name="Clum A."/>
            <person name="Salamov A."/>
            <person name="Andreopoulos B."/>
            <person name="Cheng J.F."/>
            <person name="Woyke T."/>
            <person name="Pelin A."/>
            <person name="Henrissat B."/>
            <person name="Reynolds N.K."/>
            <person name="Benny G.L."/>
            <person name="Smith M.E."/>
            <person name="James T.Y."/>
            <person name="Grigoriev I.V."/>
        </authorList>
    </citation>
    <scope>NUCLEOTIDE SEQUENCE [LARGE SCALE GENOMIC DNA]</scope>
    <source>
        <strain evidence="16">Benny S71-1</strain>
    </source>
</reference>
<dbReference type="AlphaFoldDB" id="A0A4P9Z090"/>
<evidence type="ECO:0000256" key="2">
    <source>
        <dbReference type="ARBA" id="ARBA00004300"/>
    </source>
</evidence>
<feature type="repeat" description="HEAT" evidence="12">
    <location>
        <begin position="704"/>
        <end position="741"/>
    </location>
</feature>
<dbReference type="GO" id="GO:0044732">
    <property type="term" value="C:mitotic spindle pole body"/>
    <property type="evidence" value="ECO:0007669"/>
    <property type="project" value="UniProtKB-ARBA"/>
</dbReference>
<evidence type="ECO:0000256" key="5">
    <source>
        <dbReference type="ARBA" id="ARBA00022618"/>
    </source>
</evidence>
<feature type="compositionally biased region" description="Low complexity" evidence="13">
    <location>
        <begin position="247"/>
        <end position="280"/>
    </location>
</feature>
<feature type="compositionally biased region" description="Basic and acidic residues" evidence="13">
    <location>
        <begin position="1244"/>
        <end position="1264"/>
    </location>
</feature>
<evidence type="ECO:0000259" key="14">
    <source>
        <dbReference type="SMART" id="SM01349"/>
    </source>
</evidence>
<feature type="compositionally biased region" description="Low complexity" evidence="13">
    <location>
        <begin position="213"/>
        <end position="238"/>
    </location>
</feature>
<evidence type="ECO:0000256" key="11">
    <source>
        <dbReference type="ARBA" id="ARBA00025722"/>
    </source>
</evidence>
<comment type="similarity">
    <text evidence="11">Belongs to the TOG/XMAP215 family.</text>
</comment>
<dbReference type="GO" id="GO:0005881">
    <property type="term" value="C:cytoplasmic microtubule"/>
    <property type="evidence" value="ECO:0007669"/>
    <property type="project" value="UniProtKB-ARBA"/>
</dbReference>
<dbReference type="GO" id="GO:0030951">
    <property type="term" value="P:establishment or maintenance of microtubule cytoskeleton polarity"/>
    <property type="evidence" value="ECO:0007669"/>
    <property type="project" value="InterPro"/>
</dbReference>
<evidence type="ECO:0000256" key="4">
    <source>
        <dbReference type="ARBA" id="ARBA00022490"/>
    </source>
</evidence>
<evidence type="ECO:0000256" key="3">
    <source>
        <dbReference type="ARBA" id="ARBA00009549"/>
    </source>
</evidence>
<evidence type="ECO:0000313" key="16">
    <source>
        <dbReference type="Proteomes" id="UP000278143"/>
    </source>
</evidence>
<gene>
    <name evidence="15" type="ORF">SYNPS1DRAFT_23190</name>
</gene>
<comment type="subcellular location">
    <subcellularLocation>
        <location evidence="2">Cytoplasm</location>
        <location evidence="2">Cytoskeleton</location>
        <location evidence="2">Microtubule organizing center</location>
        <location evidence="2">Centrosome</location>
    </subcellularLocation>
    <subcellularLocation>
        <location evidence="1">Cytoplasm</location>
        <location evidence="1">Cytoskeleton</location>
        <location evidence="1">Spindle</location>
    </subcellularLocation>
</comment>
<evidence type="ECO:0000256" key="10">
    <source>
        <dbReference type="ARBA" id="ARBA00023306"/>
    </source>
</evidence>
<dbReference type="GO" id="GO:1990498">
    <property type="term" value="C:mitotic spindle microtubule"/>
    <property type="evidence" value="ECO:0007669"/>
    <property type="project" value="UniProtKB-ARBA"/>
</dbReference>
<dbReference type="FunFam" id="1.25.10.10:FF:000019">
    <property type="entry name" value="Cytoskeleton-associated protein 5"/>
    <property type="match status" value="1"/>
</dbReference>
<evidence type="ECO:0000256" key="9">
    <source>
        <dbReference type="ARBA" id="ARBA00023212"/>
    </source>
</evidence>
<dbReference type="GO" id="GO:0051301">
    <property type="term" value="P:cell division"/>
    <property type="evidence" value="ECO:0007669"/>
    <property type="project" value="UniProtKB-KW"/>
</dbReference>
<keyword evidence="8" id="KW-0498">Mitosis</keyword>
<feature type="domain" description="TOG" evidence="14">
    <location>
        <begin position="3"/>
        <end position="213"/>
    </location>
</feature>
<dbReference type="InterPro" id="IPR024395">
    <property type="entry name" value="CLASP_N_dom"/>
</dbReference>
<feature type="domain" description="TOG" evidence="14">
    <location>
        <begin position="296"/>
        <end position="510"/>
    </location>
</feature>
<evidence type="ECO:0000256" key="8">
    <source>
        <dbReference type="ARBA" id="ARBA00022776"/>
    </source>
</evidence>
<evidence type="ECO:0000256" key="13">
    <source>
        <dbReference type="SAM" id="MobiDB-lite"/>
    </source>
</evidence>
<dbReference type="Gene3D" id="1.25.10.10">
    <property type="entry name" value="Leucine-rich Repeat Variant"/>
    <property type="match status" value="4"/>
</dbReference>
<dbReference type="GO" id="GO:0000022">
    <property type="term" value="P:mitotic spindle elongation"/>
    <property type="evidence" value="ECO:0007669"/>
    <property type="project" value="UniProtKB-ARBA"/>
</dbReference>
<dbReference type="GO" id="GO:0061863">
    <property type="term" value="F:microtubule plus end polymerase"/>
    <property type="evidence" value="ECO:0007669"/>
    <property type="project" value="InterPro"/>
</dbReference>
<keyword evidence="5" id="KW-0132">Cell division</keyword>
<proteinExistence type="inferred from homology"/>
<feature type="region of interest" description="Disordered" evidence="13">
    <location>
        <begin position="762"/>
        <end position="910"/>
    </location>
</feature>
<dbReference type="GO" id="GO:0051315">
    <property type="term" value="P:attachment of mitotic spindle microtubules to kinetochore"/>
    <property type="evidence" value="ECO:0007669"/>
    <property type="project" value="UniProtKB-ARBA"/>
</dbReference>
<organism evidence="15 16">
    <name type="scientific">Syncephalis pseudoplumigaleata</name>
    <dbReference type="NCBI Taxonomy" id="1712513"/>
    <lineage>
        <taxon>Eukaryota</taxon>
        <taxon>Fungi</taxon>
        <taxon>Fungi incertae sedis</taxon>
        <taxon>Zoopagomycota</taxon>
        <taxon>Zoopagomycotina</taxon>
        <taxon>Zoopagomycetes</taxon>
        <taxon>Zoopagales</taxon>
        <taxon>Piptocephalidaceae</taxon>
        <taxon>Syncephalis</taxon>
    </lineage>
</organism>
<dbReference type="GO" id="GO:0099070">
    <property type="term" value="C:static microtubule bundle"/>
    <property type="evidence" value="ECO:0007669"/>
    <property type="project" value="UniProtKB-ARBA"/>
</dbReference>
<dbReference type="OrthoDB" id="205662at2759"/>
<feature type="compositionally biased region" description="Gly residues" evidence="13">
    <location>
        <begin position="1206"/>
        <end position="1225"/>
    </location>
</feature>
<dbReference type="Pfam" id="PF21040">
    <property type="entry name" value="CEP104-like_TOG"/>
    <property type="match status" value="1"/>
</dbReference>
<feature type="region of interest" description="Disordered" evidence="13">
    <location>
        <begin position="1191"/>
        <end position="1264"/>
    </location>
</feature>
<dbReference type="SUPFAM" id="SSF48371">
    <property type="entry name" value="ARM repeat"/>
    <property type="match status" value="2"/>
</dbReference>
<dbReference type="PROSITE" id="PS50077">
    <property type="entry name" value="HEAT_REPEAT"/>
    <property type="match status" value="2"/>
</dbReference>
<feature type="region of interest" description="Disordered" evidence="13">
    <location>
        <begin position="213"/>
        <end position="280"/>
    </location>
</feature>
<dbReference type="InterPro" id="IPR021133">
    <property type="entry name" value="HEAT_type_2"/>
</dbReference>
<keyword evidence="16" id="KW-1185">Reference proteome</keyword>
<dbReference type="SMART" id="SM01349">
    <property type="entry name" value="TOG"/>
    <property type="match status" value="4"/>
</dbReference>
<dbReference type="Pfam" id="PF12348">
    <property type="entry name" value="CLASP_N"/>
    <property type="match status" value="2"/>
</dbReference>
<feature type="non-terminal residue" evidence="15">
    <location>
        <position position="1"/>
    </location>
</feature>
<evidence type="ECO:0000313" key="15">
    <source>
        <dbReference type="EMBL" id="RKP24750.1"/>
    </source>
</evidence>
<dbReference type="InterPro" id="IPR016024">
    <property type="entry name" value="ARM-type_fold"/>
</dbReference>
<keyword evidence="4" id="KW-0963">Cytoplasm</keyword>
<feature type="domain" description="TOG" evidence="14">
    <location>
        <begin position="921"/>
        <end position="1170"/>
    </location>
</feature>
<dbReference type="Proteomes" id="UP000278143">
    <property type="component" value="Unassembled WGS sequence"/>
</dbReference>
<feature type="domain" description="TOG" evidence="14">
    <location>
        <begin position="533"/>
        <end position="770"/>
    </location>
</feature>
<evidence type="ECO:0000256" key="6">
    <source>
        <dbReference type="ARBA" id="ARBA00022701"/>
    </source>
</evidence>
<dbReference type="FunFam" id="1.25.10.10:FF:000050">
    <property type="entry name" value="Cytoskeleton-associated protein 5 isoform X1"/>
    <property type="match status" value="1"/>
</dbReference>
<name>A0A4P9Z090_9FUNG</name>
<feature type="repeat" description="HEAT" evidence="12">
    <location>
        <begin position="150"/>
        <end position="188"/>
    </location>
</feature>
<keyword evidence="10" id="KW-0131">Cell cycle</keyword>
<dbReference type="PANTHER" id="PTHR12609">
    <property type="entry name" value="MICROTUBULE ASSOCIATED PROTEIN XMAP215"/>
    <property type="match status" value="1"/>
</dbReference>
<evidence type="ECO:0000256" key="7">
    <source>
        <dbReference type="ARBA" id="ARBA00022737"/>
    </source>
</evidence>
<feature type="compositionally biased region" description="Basic and acidic residues" evidence="13">
    <location>
        <begin position="894"/>
        <end position="907"/>
    </location>
</feature>
<sequence>ASTKWKERKEALEALLPIVNTIKIAPGNYDELVGALVKRLNDTNVLVAIVAAPCIGHLAKGLRGQFATYKDAVLPPMIEKLKEKKTHVVEAFRNALDAVFTTISLADIMEPVTTGIKHKTPTVRAESCRWLTRSLKVVDTPPSKAEMKGFHDVLRATLDDSQADVRDAALEAMGTMMKTVGERAMLSLIDGMDKVNEAKMREYYDKAEVKAKATAARPAPAPAGSKPAPTKKAPAAKAPPKPKPKPKLGAAKPKLGAGPPKKAAPAAKGAPAAAAVLPPSKKGAKAEEPIVYKFNPDTVQGMIDEAFPASLLTDIANSNWKTRMAAVESVQSMVEQDPDAIHPELVIRMLAKKPGWKDNNFQSSAFSRACGALCITGMAEKLGDMKVKKNAGEALSAIAEKISLQFVFSQVYEPIKKQRAPKAQADALAWMQAILGDFGVRGLSVRDLIDFCKGMLGSTNAAVRANAISLLGVIRMFAGPEIRIFVQDVSSALLASIDAEFERVAAMAPPEPTKSGAEDAAAGGGGAADVLDELIPRVDINSQIPSKLYKQLADSNWKVRKEALDQLNGVATANQRLKPNLSSDLVQALKGRLNDTNKLLVEATCDIIVLIAKGMGKPFEKHLRIFLPIILSYLNDTKALLRANIINSLSQIADVCTLGPILAPAGTALDAEAPTLRKDLLKWLQERTVKAEHNLTPGEVEPVIVPTLNCLLDRNAEVRKAAQAMVGELIATVGFERVRGKCNSVKNNGAKTVIPIVEGLRSHDKGKAEAPGLAPPSASGAAPSMSRSSSRGSSAPNDRALSPGPAASAGGGIPRPGSPPKGLARPSNIKSKLAMKRKQVAPGAGGSGIPGSGARSGIPAPGSSTHAGQLGAAGTGAGGADAGGGDVPILTTDTRPKDVRADKDRGPAKWTFDVPRKENIQFLSDQMQPHFSSSMHSLCFSASHNKDRDWLSAISMLDDCLVADVEAMFGITGEEMNQRFMANLDLILKYLSIRLYDNGTTMQLRCMDFIEHTFSMLDEAGYRMTEYEANVFLPHFITKLGEKNDTIRSRVRASIKQMTRIYPASRIFTVILECGLKSKNARTRAESLDELGALIQRNSLTVCTPQKALPTIAAHIGDRDPAVRNGALNAILQAYLLVGSAVHKYLGRISEKDKDLLEERFRRNKPAGFDEEPEAAQEEDEPAPIFSFQKARMRQQPPSSGIPAPGSGGASGIPAPGGSGGGGGSSLLYRHRQRMAPAATAPEPSDHDADDMDVHPHCDDHSSA</sequence>
<keyword evidence="6" id="KW-0493">Microtubule</keyword>
<dbReference type="InterPro" id="IPR045110">
    <property type="entry name" value="XMAP215"/>
</dbReference>
<keyword evidence="9" id="KW-0206">Cytoskeleton</keyword>
<dbReference type="EMBL" id="KZ990054">
    <property type="protein sequence ID" value="RKP24750.1"/>
    <property type="molecule type" value="Genomic_DNA"/>
</dbReference>
<comment type="similarity">
    <text evidence="3">Belongs to the CLASP family.</text>
</comment>
<dbReference type="GO" id="GO:1990571">
    <property type="term" value="P:meiotic centromere clustering"/>
    <property type="evidence" value="ECO:0007669"/>
    <property type="project" value="UniProtKB-ARBA"/>
</dbReference>
<evidence type="ECO:0000256" key="12">
    <source>
        <dbReference type="PROSITE-ProRule" id="PRU00103"/>
    </source>
</evidence>
<accession>A0A4P9Z090</accession>
<protein>
    <submittedName>
        <fullName evidence="15">Armadillo-type protein</fullName>
    </submittedName>
</protein>
<dbReference type="GO" id="GO:0046785">
    <property type="term" value="P:microtubule polymerization"/>
    <property type="evidence" value="ECO:0007669"/>
    <property type="project" value="InterPro"/>
</dbReference>
<dbReference type="GO" id="GO:0051010">
    <property type="term" value="F:microtubule plus-end binding"/>
    <property type="evidence" value="ECO:0007669"/>
    <property type="project" value="InterPro"/>
</dbReference>
<evidence type="ECO:0000256" key="1">
    <source>
        <dbReference type="ARBA" id="ARBA00004186"/>
    </source>
</evidence>